<proteinExistence type="predicted"/>
<sequence>MRYSSTIWGAGRPFFDETTQRAKHKTTTEQQSKHDQQNTHKSDIITQSPRQKLHKTLIFVLLFYGYLSIILKKLALSAHVVASTWQMTDGKAWRLLFDYDHLFVMETDMFKKSLAALVMAGAAASAHADSVSGTMDLQVQLPEVLVLYHWTNAGIEFNPIVKGIGVGRGVGTYGLNQDTIEVLDNNSESAADLTDDPLVTTTVLNNQADTNKVTVTLKDAWAVRSISNDGVKLKVENTDSTHLHDGDRNSKVKTENVKVKSSDAVTKTAEEEIELNSKWKPIKGDITFDLDFSEAKKAGLHKSDDQTFTLTLTAK</sequence>
<name>A0A378PLT2_9GAMM</name>
<evidence type="ECO:0000256" key="1">
    <source>
        <dbReference type="SAM" id="MobiDB-lite"/>
    </source>
</evidence>
<dbReference type="EMBL" id="CP011158">
    <property type="protein sequence ID" value="ANB91953.1"/>
    <property type="molecule type" value="Genomic_DNA"/>
</dbReference>
<protein>
    <submittedName>
        <fullName evidence="4">Uncharacterized protein</fullName>
    </submittedName>
</protein>
<reference evidence="4 6" key="2">
    <citation type="submission" date="2018-06" db="EMBL/GenBank/DDBJ databases">
        <authorList>
            <consortium name="Pathogen Informatics"/>
            <person name="Doyle S."/>
        </authorList>
    </citation>
    <scope>NUCLEOTIDE SEQUENCE [LARGE SCALE GENOMIC DNA]</scope>
    <source>
        <strain evidence="4 6">NCTC11227</strain>
    </source>
</reference>
<dbReference type="Proteomes" id="UP000255102">
    <property type="component" value="Unassembled WGS sequence"/>
</dbReference>
<dbReference type="KEGG" id="moi:MOVS_08200"/>
<feature type="compositionally biased region" description="Basic and acidic residues" evidence="1">
    <location>
        <begin position="31"/>
        <end position="43"/>
    </location>
</feature>
<dbReference type="AlphaFoldDB" id="A0A378PLT2"/>
<feature type="transmembrane region" description="Helical" evidence="2">
    <location>
        <begin position="57"/>
        <end position="76"/>
    </location>
</feature>
<keyword evidence="2" id="KW-0472">Membrane</keyword>
<keyword evidence="2" id="KW-1133">Transmembrane helix</keyword>
<dbReference type="EMBL" id="UGPW01000001">
    <property type="protein sequence ID" value="STY87695.1"/>
    <property type="molecule type" value="Genomic_DNA"/>
</dbReference>
<dbReference type="Proteomes" id="UP000076765">
    <property type="component" value="Chromosome"/>
</dbReference>
<accession>A0A378PLT2</accession>
<organism evidence="4 6">
    <name type="scientific">Moraxella ovis</name>
    <dbReference type="NCBI Taxonomy" id="29433"/>
    <lineage>
        <taxon>Bacteria</taxon>
        <taxon>Pseudomonadati</taxon>
        <taxon>Pseudomonadota</taxon>
        <taxon>Gammaproteobacteria</taxon>
        <taxon>Moraxellales</taxon>
        <taxon>Moraxellaceae</taxon>
        <taxon>Moraxella</taxon>
    </lineage>
</organism>
<evidence type="ECO:0000313" key="3">
    <source>
        <dbReference type="EMBL" id="ANB91953.1"/>
    </source>
</evidence>
<keyword evidence="2" id="KW-0812">Transmembrane</keyword>
<keyword evidence="5" id="KW-1185">Reference proteome</keyword>
<evidence type="ECO:0000256" key="2">
    <source>
        <dbReference type="SAM" id="Phobius"/>
    </source>
</evidence>
<evidence type="ECO:0000313" key="5">
    <source>
        <dbReference type="Proteomes" id="UP000076765"/>
    </source>
</evidence>
<gene>
    <name evidence="3" type="ORF">MOVS_08200</name>
    <name evidence="4" type="ORF">NCTC11227_01714</name>
</gene>
<dbReference type="STRING" id="29433.MOVS_08200"/>
<reference evidence="3 5" key="1">
    <citation type="submission" date="2015-04" db="EMBL/GenBank/DDBJ databases">
        <authorList>
            <person name="Calcutt M.J."/>
            <person name="Foecking M.F."/>
        </authorList>
    </citation>
    <scope>NUCLEOTIDE SEQUENCE [LARGE SCALE GENOMIC DNA]</scope>
    <source>
        <strain evidence="3 5">199/55</strain>
    </source>
</reference>
<feature type="region of interest" description="Disordered" evidence="1">
    <location>
        <begin position="19"/>
        <end position="46"/>
    </location>
</feature>
<evidence type="ECO:0000313" key="6">
    <source>
        <dbReference type="Proteomes" id="UP000255102"/>
    </source>
</evidence>
<evidence type="ECO:0000313" key="4">
    <source>
        <dbReference type="EMBL" id="STY87695.1"/>
    </source>
</evidence>